<feature type="compositionally biased region" description="Low complexity" evidence="4">
    <location>
        <begin position="58"/>
        <end position="73"/>
    </location>
</feature>
<feature type="region of interest" description="Disordered" evidence="4">
    <location>
        <begin position="364"/>
        <end position="401"/>
    </location>
</feature>
<dbReference type="PANTHER" id="PTHR23326">
    <property type="entry name" value="CCR4 NOT-RELATED"/>
    <property type="match status" value="1"/>
</dbReference>
<dbReference type="RefSeq" id="XP_070142532.1">
    <property type="nucleotide sequence ID" value="XM_070286431.1"/>
</dbReference>
<evidence type="ECO:0000256" key="2">
    <source>
        <dbReference type="ARBA" id="ARBA00023015"/>
    </source>
</evidence>
<protein>
    <submittedName>
        <fullName evidence="7 8">Regulator of gene activity isoform X1</fullName>
    </submittedName>
</protein>
<feature type="domain" description="NOT2/NOT3/NOT5 C-terminal" evidence="5">
    <location>
        <begin position="456"/>
        <end position="581"/>
    </location>
</feature>
<evidence type="ECO:0000259" key="5">
    <source>
        <dbReference type="Pfam" id="PF04153"/>
    </source>
</evidence>
<feature type="region of interest" description="Disordered" evidence="4">
    <location>
        <begin position="223"/>
        <end position="246"/>
    </location>
</feature>
<dbReference type="InterPro" id="IPR007282">
    <property type="entry name" value="NOT2/3/5_C"/>
</dbReference>
<dbReference type="InterPro" id="IPR038635">
    <property type="entry name" value="CCR4-NOT_su2/3/5_C_sf"/>
</dbReference>
<comment type="similarity">
    <text evidence="1">Belongs to the CNOT2/3/5 family.</text>
</comment>
<feature type="region of interest" description="Disordered" evidence="4">
    <location>
        <begin position="155"/>
        <end position="191"/>
    </location>
</feature>
<evidence type="ECO:0000256" key="3">
    <source>
        <dbReference type="ARBA" id="ARBA00023163"/>
    </source>
</evidence>
<evidence type="ECO:0000313" key="6">
    <source>
        <dbReference type="Proteomes" id="UP001652661"/>
    </source>
</evidence>
<dbReference type="RefSeq" id="XP_041633536.1">
    <property type="nucleotide sequence ID" value="XM_041777602.2"/>
</dbReference>
<keyword evidence="2" id="KW-0805">Transcription regulation</keyword>
<dbReference type="Pfam" id="PF04153">
    <property type="entry name" value="NOT2_3_5_C"/>
    <property type="match status" value="1"/>
</dbReference>
<evidence type="ECO:0000313" key="9">
    <source>
        <dbReference type="RefSeq" id="XP_070142532.1"/>
    </source>
</evidence>
<organism evidence="6 7">
    <name type="scientific">Drosophila kikkawai</name>
    <name type="common">Fruit fly</name>
    <dbReference type="NCBI Taxonomy" id="30033"/>
    <lineage>
        <taxon>Eukaryota</taxon>
        <taxon>Metazoa</taxon>
        <taxon>Ecdysozoa</taxon>
        <taxon>Arthropoda</taxon>
        <taxon>Hexapoda</taxon>
        <taxon>Insecta</taxon>
        <taxon>Pterygota</taxon>
        <taxon>Neoptera</taxon>
        <taxon>Endopterygota</taxon>
        <taxon>Diptera</taxon>
        <taxon>Brachycera</taxon>
        <taxon>Muscomorpha</taxon>
        <taxon>Ephydroidea</taxon>
        <taxon>Drosophilidae</taxon>
        <taxon>Drosophila</taxon>
        <taxon>Sophophora</taxon>
    </lineage>
</organism>
<feature type="region of interest" description="Disordered" evidence="4">
    <location>
        <begin position="51"/>
        <end position="95"/>
    </location>
</feature>
<dbReference type="GeneID" id="121503292"/>
<feature type="compositionally biased region" description="Gly residues" evidence="4">
    <location>
        <begin position="364"/>
        <end position="376"/>
    </location>
</feature>
<feature type="compositionally biased region" description="Polar residues" evidence="4">
    <location>
        <begin position="383"/>
        <end position="399"/>
    </location>
</feature>
<dbReference type="Proteomes" id="UP001652661">
    <property type="component" value="Chromosome 3R"/>
</dbReference>
<gene>
    <name evidence="7 8 9" type="primary">Rga</name>
</gene>
<sequence length="596" mass="60894">MANLNFQQPPRSIANAALAGRTTGGFGGSSLAGHVTPTSGMFQTDFVNSYPGAANYGQAPQQQQQQQQQQQPQLSPNRNAQLSVGGPAISSGNRNANLFGQRQFVERRAMQGLGSGPMSNMGNFMQTGRGGYGTGGGGGGPLNNFHVFGGGGGGDASTPALLDPTEFPSLTNARGQNDQTLPQSNPLQPPGSKPYGNFFTSFGMVKQPTSEQSEFTMSNEDFPALPGTQNSDGTTNAVGSGSGGGVGATTENHLDGTEKAMNSIVVSGLTSGGSSGTSVGVVGGNGLGAVGSGLGGGLVVGGGAGGSSGGAGGVSGSGGNAASGVVSGSHVGLGGSSTGGGGVGSVNSVPNSNAMMGVGGGLGSGSAGTTGSGSGSGCEHLNDNSSNDKLVKSGVQTSPDGKVTNIPATMVNNQFGMVGLLTFIRAAETDPNLVTLSLGTDLTGLGLNLNSQESLHTTFAGPFVEQPCRAQDVEFNVPPEYLINFAIRDKLTAPVLKKLQEDLLFFLFYTNIGDIMQLMAAAELHSREWRYHVEEKIWITRIPGINQYEKNGTKERGTFYYFDAQSWKRLSKVFQIDAEKLDKCPNISAFMNGQSV</sequence>
<evidence type="ECO:0000313" key="8">
    <source>
        <dbReference type="RefSeq" id="XP_041633537.1"/>
    </source>
</evidence>
<evidence type="ECO:0000256" key="4">
    <source>
        <dbReference type="SAM" id="MobiDB-lite"/>
    </source>
</evidence>
<dbReference type="Gene3D" id="2.30.30.1020">
    <property type="entry name" value="CCR4-NOT complex subunit 2/3/5, C-terminal domain"/>
    <property type="match status" value="1"/>
</dbReference>
<keyword evidence="3" id="KW-0804">Transcription</keyword>
<keyword evidence="6" id="KW-1185">Reference proteome</keyword>
<name>A0ABM3C8R4_DROKI</name>
<evidence type="ECO:0000313" key="7">
    <source>
        <dbReference type="RefSeq" id="XP_041633536.1"/>
    </source>
</evidence>
<dbReference type="InterPro" id="IPR040168">
    <property type="entry name" value="Not2/3/5"/>
</dbReference>
<accession>A0ABM3C8R4</accession>
<proteinExistence type="inferred from homology"/>
<evidence type="ECO:0000256" key="1">
    <source>
        <dbReference type="ARBA" id="ARBA00007682"/>
    </source>
</evidence>
<reference evidence="7 8" key="1">
    <citation type="submission" date="2025-05" db="UniProtKB">
        <authorList>
            <consortium name="RefSeq"/>
        </authorList>
    </citation>
    <scope>IDENTIFICATION</scope>
    <source>
        <strain evidence="7 8">14028-0561.14</strain>
        <tissue evidence="7 8">Whole fly</tissue>
    </source>
</reference>
<dbReference type="RefSeq" id="XP_041633537.1">
    <property type="nucleotide sequence ID" value="XM_041777603.2"/>
</dbReference>
<feature type="compositionally biased region" description="Polar residues" evidence="4">
    <location>
        <begin position="168"/>
        <end position="186"/>
    </location>
</feature>